<proteinExistence type="predicted"/>
<accession>A0ACC2VZQ1</accession>
<reference evidence="1" key="1">
    <citation type="submission" date="2023-04" db="EMBL/GenBank/DDBJ databases">
        <title>Draft Genome sequencing of Naganishia species isolated from polar environments using Oxford Nanopore Technology.</title>
        <authorList>
            <person name="Leo P."/>
            <person name="Venkateswaran K."/>
        </authorList>
    </citation>
    <scope>NUCLEOTIDE SEQUENCE</scope>
    <source>
        <strain evidence="1">MNA-CCFEE 5423</strain>
    </source>
</reference>
<comment type="caution">
    <text evidence="1">The sequence shown here is derived from an EMBL/GenBank/DDBJ whole genome shotgun (WGS) entry which is preliminary data.</text>
</comment>
<sequence length="586" mass="62722">MAPTITNNHPINGHSIWTIIVFFAVKPQNDCSSSGEGKGSPEEDRNAGDGSATPVSASANDEPASEERSHFTLGLATAPVIGVLLLLASTSIGGQVLRNGIVGIQGVKPYDIMTLFISLAYISISLDCTGLLRFLAFWVALKGGTSGRKLYLYFYLFFFVFGVIVGNDPIILSGTSFLAYFSRIAGISPPRAWTFAQFAASNVASAVLVSSNPTNLVLTGAYDISFLVYSAWLVLPVLATSLVLLPLLMFGVFNDEELVPRRLETPDVEPKTALIDRNGAIFGSTLLAITLVSLVTLSAVNLLHGVEGVWTVTAPAAVLMLCRDIWHDLRHGGFQDKQPDMKTQGSGDLDGRQRRTESGERASSSIDGSPRQGQVIEMTETSMESRRPASLTQRFSSVKQPPFTAPSSSTTVPPSGLAPPTNALKPANASANHSPTGPVTTKTSLASTFTALKLRLPTVSYVVSRLPLPLLPFAFSMFILVEALQHVGWIRVWGGWWKAWVEVGGLPGAVWLMATLSVLGCNVSLESACRSFSASLAGLLWKQILAQKGILVGRIEFAKYNAIPVVVCMIIGSLVIAGEVCIMYKS</sequence>
<protein>
    <submittedName>
        <fullName evidence="1">Uncharacterized protein</fullName>
    </submittedName>
</protein>
<gene>
    <name evidence="1" type="ORF">QFC21_002166</name>
</gene>
<name>A0ACC2VZQ1_9TREE</name>
<evidence type="ECO:0000313" key="2">
    <source>
        <dbReference type="Proteomes" id="UP001227268"/>
    </source>
</evidence>
<organism evidence="1 2">
    <name type="scientific">Naganishia friedmannii</name>
    <dbReference type="NCBI Taxonomy" id="89922"/>
    <lineage>
        <taxon>Eukaryota</taxon>
        <taxon>Fungi</taxon>
        <taxon>Dikarya</taxon>
        <taxon>Basidiomycota</taxon>
        <taxon>Agaricomycotina</taxon>
        <taxon>Tremellomycetes</taxon>
        <taxon>Filobasidiales</taxon>
        <taxon>Filobasidiaceae</taxon>
        <taxon>Naganishia</taxon>
    </lineage>
</organism>
<dbReference type="EMBL" id="JASBWT010000005">
    <property type="protein sequence ID" value="KAJ9104668.1"/>
    <property type="molecule type" value="Genomic_DNA"/>
</dbReference>
<dbReference type="Proteomes" id="UP001227268">
    <property type="component" value="Unassembled WGS sequence"/>
</dbReference>
<keyword evidence="2" id="KW-1185">Reference proteome</keyword>
<evidence type="ECO:0000313" key="1">
    <source>
        <dbReference type="EMBL" id="KAJ9104668.1"/>
    </source>
</evidence>